<reference evidence="2 3" key="1">
    <citation type="submission" date="2019-09" db="EMBL/GenBank/DDBJ databases">
        <title>Draft genome sequences of 48 bacterial type strains from the CCUG.</title>
        <authorList>
            <person name="Tunovic T."/>
            <person name="Pineiro-Iglesias B."/>
            <person name="Unosson C."/>
            <person name="Inganas E."/>
            <person name="Ohlen M."/>
            <person name="Cardew S."/>
            <person name="Jensie-Markopoulos S."/>
            <person name="Salva-Serra F."/>
            <person name="Jaen-Luchoro D."/>
            <person name="Karlsson R."/>
            <person name="Svensson-Stadler L."/>
            <person name="Chun J."/>
            <person name="Moore E."/>
        </authorList>
    </citation>
    <scope>NUCLEOTIDE SEQUENCE [LARGE SCALE GENOMIC DNA]</scope>
    <source>
        <strain evidence="2 3">CCUG 48643</strain>
    </source>
</reference>
<accession>A0A7V7NX86</accession>
<name>A0A7V7NX86_9VIBR</name>
<organism evidence="2 3">
    <name type="scientific">Vibrio chagasii</name>
    <dbReference type="NCBI Taxonomy" id="170679"/>
    <lineage>
        <taxon>Bacteria</taxon>
        <taxon>Pseudomonadati</taxon>
        <taxon>Pseudomonadota</taxon>
        <taxon>Gammaproteobacteria</taxon>
        <taxon>Vibrionales</taxon>
        <taxon>Vibrionaceae</taxon>
        <taxon>Vibrio</taxon>
    </lineage>
</organism>
<proteinExistence type="predicted"/>
<comment type="caution">
    <text evidence="2">The sequence shown here is derived from an EMBL/GenBank/DDBJ whole genome shotgun (WGS) entry which is preliminary data.</text>
</comment>
<evidence type="ECO:0000256" key="1">
    <source>
        <dbReference type="SAM" id="MobiDB-lite"/>
    </source>
</evidence>
<feature type="compositionally biased region" description="Polar residues" evidence="1">
    <location>
        <begin position="1"/>
        <end position="26"/>
    </location>
</feature>
<protein>
    <submittedName>
        <fullName evidence="2">Uncharacterized protein</fullName>
    </submittedName>
</protein>
<evidence type="ECO:0000313" key="2">
    <source>
        <dbReference type="EMBL" id="KAB0482421.1"/>
    </source>
</evidence>
<dbReference type="Proteomes" id="UP000423756">
    <property type="component" value="Unassembled WGS sequence"/>
</dbReference>
<dbReference type="EMBL" id="VZPX01000004">
    <property type="protein sequence ID" value="KAB0482421.1"/>
    <property type="molecule type" value="Genomic_DNA"/>
</dbReference>
<gene>
    <name evidence="2" type="ORF">F7Q91_03160</name>
</gene>
<evidence type="ECO:0000313" key="3">
    <source>
        <dbReference type="Proteomes" id="UP000423756"/>
    </source>
</evidence>
<feature type="region of interest" description="Disordered" evidence="1">
    <location>
        <begin position="1"/>
        <end position="56"/>
    </location>
</feature>
<feature type="compositionally biased region" description="Polar residues" evidence="1">
    <location>
        <begin position="34"/>
        <end position="46"/>
    </location>
</feature>
<dbReference type="GeneID" id="77344655"/>
<sequence length="80" mass="8364">MNNKVTSKSVAAQAARTLSTSSSSKIAKQLAASALSQRDSSKQTGSKLEAKASHVLTSSKYSKQTKTYAASVLSQSNKGR</sequence>
<dbReference type="AlphaFoldDB" id="A0A7V7NX86"/>
<dbReference type="RefSeq" id="WP_137406602.1">
    <property type="nucleotide sequence ID" value="NZ_AP025467.1"/>
</dbReference>